<keyword evidence="2" id="KW-1185">Reference proteome</keyword>
<dbReference type="STRING" id="709015.GCA_000472485_01603"/>
<dbReference type="KEGG" id="pact:CA264_07985"/>
<reference evidence="2" key="1">
    <citation type="submission" date="2017-05" db="EMBL/GenBank/DDBJ databases">
        <authorList>
            <person name="Ray J."/>
            <person name="Price M."/>
            <person name="Deutschbauer A."/>
        </authorList>
    </citation>
    <scope>NUCLEOTIDE SEQUENCE [LARGE SCALE GENOMIC DNA]</scope>
    <source>
        <strain evidence="2">DSM 19842</strain>
    </source>
</reference>
<dbReference type="SUPFAM" id="SSF53756">
    <property type="entry name" value="UDP-Glycosyltransferase/glycogen phosphorylase"/>
    <property type="match status" value="1"/>
</dbReference>
<dbReference type="InterPro" id="IPR043148">
    <property type="entry name" value="TagF_C"/>
</dbReference>
<dbReference type="Proteomes" id="UP000266292">
    <property type="component" value="Chromosome"/>
</dbReference>
<accession>A0A1X9YRB7</accession>
<dbReference type="Gene3D" id="3.40.50.12580">
    <property type="match status" value="1"/>
</dbReference>
<dbReference type="AlphaFoldDB" id="A0A1X9YRB7"/>
<proteinExistence type="predicted"/>
<dbReference type="OrthoDB" id="863394at2"/>
<gene>
    <name evidence="1" type="ORF">CA264_07985</name>
</gene>
<organism evidence="1 2">
    <name type="scientific">Pontibacter actiniarum</name>
    <dbReference type="NCBI Taxonomy" id="323450"/>
    <lineage>
        <taxon>Bacteria</taxon>
        <taxon>Pseudomonadati</taxon>
        <taxon>Bacteroidota</taxon>
        <taxon>Cytophagia</taxon>
        <taxon>Cytophagales</taxon>
        <taxon>Hymenobacteraceae</taxon>
        <taxon>Pontibacter</taxon>
    </lineage>
</organism>
<name>A0A1X9YRB7_9BACT</name>
<sequence>MRNGYSIYSSILHTFFSEQFLRLPESVKQNVSPAKPWMRLFRMAGYTILRLFGNLFRSSENSKKLKGKVWLYVVSQNNYDSLKFLEDSLPYSIFVAGQGKKLGKYKNDAQRVSLRRKVFYYYKYIPLLIQFLKYKPESTKRFFDILYDAVGFYEVYRYKLRKYKPSAIVFANDHNADARAMLLAAKSLGIKTIYIQHASVSSFFPPLQFDLSLLEGQDSLDKYKLCGPVAGRVELVGMPKADKYLTNRNSRQHIHTVGIGCNLLDNPQKIKSLLQVLSNAFPDIHFILRPHPRDSRDLAALAGGAKNIILSDSSKEPVFEYLQQLDVQISGNSGIHLEAVLLNVWSIYYDFNPAQQLNDYYGFVQNGLVDVANSSEELIKLINSNLHSKPDVVTRAQYHNATVGTKQEGNSAEISTQYIKHFLES</sequence>
<dbReference type="RefSeq" id="WP_025606153.1">
    <property type="nucleotide sequence ID" value="NZ_CP021235.1"/>
</dbReference>
<evidence type="ECO:0000313" key="1">
    <source>
        <dbReference type="EMBL" id="ARS35384.1"/>
    </source>
</evidence>
<evidence type="ECO:0008006" key="3">
    <source>
        <dbReference type="Google" id="ProtNLM"/>
    </source>
</evidence>
<evidence type="ECO:0000313" key="2">
    <source>
        <dbReference type="Proteomes" id="UP000266292"/>
    </source>
</evidence>
<protein>
    <recommendedName>
        <fullName evidence="3">UDP-N-acetylglucosamine 2-epimerase domain-containing protein</fullName>
    </recommendedName>
</protein>
<dbReference type="EMBL" id="CP021235">
    <property type="protein sequence ID" value="ARS35384.1"/>
    <property type="molecule type" value="Genomic_DNA"/>
</dbReference>